<dbReference type="Proteomes" id="UP000244090">
    <property type="component" value="Unassembled WGS sequence"/>
</dbReference>
<keyword evidence="3" id="KW-0238">DNA-binding</keyword>
<keyword evidence="1" id="KW-0812">Transmembrane</keyword>
<dbReference type="Gene3D" id="2.40.50.1020">
    <property type="entry name" value="LytTr DNA-binding domain"/>
    <property type="match status" value="1"/>
</dbReference>
<feature type="domain" description="HTH LytTR-type" evidence="2">
    <location>
        <begin position="154"/>
        <end position="245"/>
    </location>
</feature>
<protein>
    <submittedName>
        <fullName evidence="3">LytTr DNA-binding domain-containing protein</fullName>
    </submittedName>
</protein>
<dbReference type="OrthoDB" id="1374288at2"/>
<evidence type="ECO:0000256" key="1">
    <source>
        <dbReference type="SAM" id="Phobius"/>
    </source>
</evidence>
<evidence type="ECO:0000313" key="3">
    <source>
        <dbReference type="EMBL" id="PTX61445.1"/>
    </source>
</evidence>
<gene>
    <name evidence="3" type="ORF">C8N46_10488</name>
</gene>
<accession>A0A2T6BZE4</accession>
<dbReference type="InterPro" id="IPR007492">
    <property type="entry name" value="LytTR_DNA-bd_dom"/>
</dbReference>
<feature type="transmembrane region" description="Helical" evidence="1">
    <location>
        <begin position="116"/>
        <end position="135"/>
    </location>
</feature>
<sequence>MKQLNPSIKLHLLIGALTSVWIFLFAFFIRPYEHGSMDFTIWITVSIGFSVLAFVCYAIVSFIQKIIYQQLSKWSFLLEVGMLLLFFVLYTVATYTFYRSSLVKGFYDFTTFLREIILTSMLILTPILILFRTYAIKLIPSREETITIKGENKLDILKIKPSDLICISNSQNYVEIFYLDQNELQSKLIRTSLKKLQADFDFLLQIHRSHLINPSHFKSWKDASTILLTQMELPVSKNYKEQVLAL</sequence>
<reference evidence="3 4" key="1">
    <citation type="submission" date="2018-04" db="EMBL/GenBank/DDBJ databases">
        <title>Genomic Encyclopedia of Archaeal and Bacterial Type Strains, Phase II (KMG-II): from individual species to whole genera.</title>
        <authorList>
            <person name="Goeker M."/>
        </authorList>
    </citation>
    <scope>NUCLEOTIDE SEQUENCE [LARGE SCALE GENOMIC DNA]</scope>
    <source>
        <strain evidence="3 4">DSM 25731</strain>
    </source>
</reference>
<keyword evidence="1" id="KW-0472">Membrane</keyword>
<dbReference type="EMBL" id="QBKT01000004">
    <property type="protein sequence ID" value="PTX61445.1"/>
    <property type="molecule type" value="Genomic_DNA"/>
</dbReference>
<evidence type="ECO:0000313" key="4">
    <source>
        <dbReference type="Proteomes" id="UP000244090"/>
    </source>
</evidence>
<feature type="transmembrane region" description="Helical" evidence="1">
    <location>
        <begin position="12"/>
        <end position="29"/>
    </location>
</feature>
<dbReference type="SMART" id="SM00850">
    <property type="entry name" value="LytTR"/>
    <property type="match status" value="1"/>
</dbReference>
<dbReference type="AlphaFoldDB" id="A0A2T6BZE4"/>
<evidence type="ECO:0000259" key="2">
    <source>
        <dbReference type="SMART" id="SM00850"/>
    </source>
</evidence>
<feature type="transmembrane region" description="Helical" evidence="1">
    <location>
        <begin position="41"/>
        <end position="63"/>
    </location>
</feature>
<proteinExistence type="predicted"/>
<keyword evidence="4" id="KW-1185">Reference proteome</keyword>
<organism evidence="3 4">
    <name type="scientific">Kordia periserrulae</name>
    <dbReference type="NCBI Taxonomy" id="701523"/>
    <lineage>
        <taxon>Bacteria</taxon>
        <taxon>Pseudomonadati</taxon>
        <taxon>Bacteroidota</taxon>
        <taxon>Flavobacteriia</taxon>
        <taxon>Flavobacteriales</taxon>
        <taxon>Flavobacteriaceae</taxon>
        <taxon>Kordia</taxon>
    </lineage>
</organism>
<dbReference type="Pfam" id="PF04397">
    <property type="entry name" value="LytTR"/>
    <property type="match status" value="1"/>
</dbReference>
<dbReference type="RefSeq" id="WP_108114684.1">
    <property type="nucleotide sequence ID" value="NZ_QBKT01000004.1"/>
</dbReference>
<dbReference type="GO" id="GO:0003677">
    <property type="term" value="F:DNA binding"/>
    <property type="evidence" value="ECO:0007669"/>
    <property type="project" value="UniProtKB-KW"/>
</dbReference>
<comment type="caution">
    <text evidence="3">The sequence shown here is derived from an EMBL/GenBank/DDBJ whole genome shotgun (WGS) entry which is preliminary data.</text>
</comment>
<feature type="transmembrane region" description="Helical" evidence="1">
    <location>
        <begin position="75"/>
        <end position="96"/>
    </location>
</feature>
<name>A0A2T6BZE4_9FLAO</name>
<keyword evidence="1" id="KW-1133">Transmembrane helix</keyword>